<name>C1MU54_MICPC</name>
<dbReference type="OrthoDB" id="74910at2759"/>
<feature type="transmembrane region" description="Helical" evidence="13">
    <location>
        <begin position="171"/>
        <end position="192"/>
    </location>
</feature>
<keyword evidence="7" id="KW-0249">Electron transport</keyword>
<evidence type="ECO:0000256" key="12">
    <source>
        <dbReference type="SAM" id="MobiDB-lite"/>
    </source>
</evidence>
<organism evidence="17">
    <name type="scientific">Micromonas pusilla (strain CCMP1545)</name>
    <name type="common">Picoplanktonic green alga</name>
    <dbReference type="NCBI Taxonomy" id="564608"/>
    <lineage>
        <taxon>Eukaryota</taxon>
        <taxon>Viridiplantae</taxon>
        <taxon>Chlorophyta</taxon>
        <taxon>Mamiellophyceae</taxon>
        <taxon>Mamiellales</taxon>
        <taxon>Mamiellaceae</taxon>
        <taxon>Micromonas</taxon>
    </lineage>
</organism>
<reference evidence="16 17" key="1">
    <citation type="journal article" date="2009" name="Science">
        <title>Green evolution and dynamic adaptations revealed by genomes of the marine picoeukaryotes Micromonas.</title>
        <authorList>
            <person name="Worden A.Z."/>
            <person name="Lee J.H."/>
            <person name="Mock T."/>
            <person name="Rouze P."/>
            <person name="Simmons M.P."/>
            <person name="Aerts A.L."/>
            <person name="Allen A.E."/>
            <person name="Cuvelier M.L."/>
            <person name="Derelle E."/>
            <person name="Everett M.V."/>
            <person name="Foulon E."/>
            <person name="Grimwood J."/>
            <person name="Gundlach H."/>
            <person name="Henrissat B."/>
            <person name="Napoli C."/>
            <person name="McDonald S.M."/>
            <person name="Parker M.S."/>
            <person name="Rombauts S."/>
            <person name="Salamov A."/>
            <person name="Von Dassow P."/>
            <person name="Badger J.H."/>
            <person name="Coutinho P.M."/>
            <person name="Demir E."/>
            <person name="Dubchak I."/>
            <person name="Gentemann C."/>
            <person name="Eikrem W."/>
            <person name="Gready J.E."/>
            <person name="John U."/>
            <person name="Lanier W."/>
            <person name="Lindquist E.A."/>
            <person name="Lucas S."/>
            <person name="Mayer K.F."/>
            <person name="Moreau H."/>
            <person name="Not F."/>
            <person name="Otillar R."/>
            <person name="Panaud O."/>
            <person name="Pangilinan J."/>
            <person name="Paulsen I."/>
            <person name="Piegu B."/>
            <person name="Poliakov A."/>
            <person name="Robbens S."/>
            <person name="Schmutz J."/>
            <person name="Toulza E."/>
            <person name="Wyss T."/>
            <person name="Zelensky A."/>
            <person name="Zhou K."/>
            <person name="Armbrust E.V."/>
            <person name="Bhattacharya D."/>
            <person name="Goodenough U.W."/>
            <person name="Van de Peer Y."/>
            <person name="Grigoriev I.V."/>
        </authorList>
    </citation>
    <scope>NUCLEOTIDE SEQUENCE [LARGE SCALE GENOMIC DNA]</scope>
    <source>
        <strain evidence="16 17">CCMP1545</strain>
    </source>
</reference>
<evidence type="ECO:0000256" key="14">
    <source>
        <dbReference type="SAM" id="SignalP"/>
    </source>
</evidence>
<evidence type="ECO:0000256" key="1">
    <source>
        <dbReference type="ARBA" id="ARBA00004115"/>
    </source>
</evidence>
<dbReference type="Gene3D" id="3.40.30.10">
    <property type="entry name" value="Glutaredoxin"/>
    <property type="match status" value="1"/>
</dbReference>
<dbReference type="KEGG" id="mpp:MICPUCDRAFT_58672"/>
<dbReference type="InterPro" id="IPR036249">
    <property type="entry name" value="Thioredoxin-like_sf"/>
</dbReference>
<dbReference type="SUPFAM" id="SSF52833">
    <property type="entry name" value="Thioredoxin-like"/>
    <property type="match status" value="1"/>
</dbReference>
<feature type="signal peptide" evidence="14">
    <location>
        <begin position="1"/>
        <end position="18"/>
    </location>
</feature>
<evidence type="ECO:0000256" key="4">
    <source>
        <dbReference type="ARBA" id="ARBA00022692"/>
    </source>
</evidence>
<evidence type="ECO:0000256" key="10">
    <source>
        <dbReference type="ARBA" id="ARBA00023157"/>
    </source>
</evidence>
<dbReference type="AlphaFoldDB" id="C1MU54"/>
<dbReference type="PANTHER" id="PTHR46107:SF3">
    <property type="entry name" value="THIOREDOXIN DOMAIN-CONTAINING PROTEIN"/>
    <property type="match status" value="1"/>
</dbReference>
<comment type="subcellular location">
    <subcellularLocation>
        <location evidence="1">Endoplasmic reticulum membrane</location>
        <topology evidence="1">Single-pass type I membrane protein</topology>
    </subcellularLocation>
</comment>
<evidence type="ECO:0000256" key="13">
    <source>
        <dbReference type="SAM" id="Phobius"/>
    </source>
</evidence>
<keyword evidence="6" id="KW-0256">Endoplasmic reticulum</keyword>
<accession>C1MU54</accession>
<keyword evidence="5 14" id="KW-0732">Signal</keyword>
<gene>
    <name evidence="16" type="ORF">MICPUCDRAFT_58672</name>
</gene>
<dbReference type="PROSITE" id="PS00194">
    <property type="entry name" value="THIOREDOXIN_1"/>
    <property type="match status" value="1"/>
</dbReference>
<keyword evidence="11" id="KW-0676">Redox-active center</keyword>
<dbReference type="Proteomes" id="UP000001876">
    <property type="component" value="Unassembled WGS sequence"/>
</dbReference>
<evidence type="ECO:0000256" key="9">
    <source>
        <dbReference type="ARBA" id="ARBA00023136"/>
    </source>
</evidence>
<keyword evidence="9 13" id="KW-0472">Membrane</keyword>
<feature type="region of interest" description="Disordered" evidence="12">
    <location>
        <begin position="204"/>
        <end position="252"/>
    </location>
</feature>
<dbReference type="OMA" id="WMIKVYA"/>
<evidence type="ECO:0000256" key="2">
    <source>
        <dbReference type="ARBA" id="ARBA00022448"/>
    </source>
</evidence>
<evidence type="ECO:0000313" key="17">
    <source>
        <dbReference type="Proteomes" id="UP000001876"/>
    </source>
</evidence>
<evidence type="ECO:0000256" key="7">
    <source>
        <dbReference type="ARBA" id="ARBA00022982"/>
    </source>
</evidence>
<keyword evidence="10" id="KW-1015">Disulfide bond</keyword>
<dbReference type="InterPro" id="IPR017937">
    <property type="entry name" value="Thioredoxin_CS"/>
</dbReference>
<dbReference type="InterPro" id="IPR013766">
    <property type="entry name" value="Thioredoxin_domain"/>
</dbReference>
<feature type="domain" description="Thioredoxin" evidence="15">
    <location>
        <begin position="6"/>
        <end position="126"/>
    </location>
</feature>
<keyword evidence="17" id="KW-1185">Reference proteome</keyword>
<dbReference type="GO" id="GO:0005789">
    <property type="term" value="C:endoplasmic reticulum membrane"/>
    <property type="evidence" value="ECO:0007669"/>
    <property type="project" value="UniProtKB-SubCell"/>
</dbReference>
<keyword evidence="3" id="KW-0597">Phosphoprotein</keyword>
<dbReference type="CDD" id="cd02961">
    <property type="entry name" value="PDI_a_family"/>
    <property type="match status" value="1"/>
</dbReference>
<dbReference type="GO" id="GO:0015036">
    <property type="term" value="F:disulfide oxidoreductase activity"/>
    <property type="evidence" value="ECO:0007669"/>
    <property type="project" value="TreeGrafter"/>
</dbReference>
<feature type="compositionally biased region" description="Gly residues" evidence="12">
    <location>
        <begin position="228"/>
        <end position="239"/>
    </location>
</feature>
<dbReference type="PROSITE" id="PS51352">
    <property type="entry name" value="THIOREDOXIN_2"/>
    <property type="match status" value="1"/>
</dbReference>
<dbReference type="InterPro" id="IPR052454">
    <property type="entry name" value="TMX_domain-containing"/>
</dbReference>
<dbReference type="Pfam" id="PF00085">
    <property type="entry name" value="Thioredoxin"/>
    <property type="match status" value="1"/>
</dbReference>
<proteinExistence type="predicted"/>
<dbReference type="GeneID" id="9684504"/>
<dbReference type="STRING" id="564608.C1MU54"/>
<dbReference type="RefSeq" id="XP_003059435.1">
    <property type="nucleotide sequence ID" value="XM_003059389.1"/>
</dbReference>
<keyword evidence="2" id="KW-0813">Transport</keyword>
<evidence type="ECO:0000256" key="3">
    <source>
        <dbReference type="ARBA" id="ARBA00022553"/>
    </source>
</evidence>
<evidence type="ECO:0000313" key="16">
    <source>
        <dbReference type="EMBL" id="EEH56567.1"/>
    </source>
</evidence>
<evidence type="ECO:0000259" key="15">
    <source>
        <dbReference type="PROSITE" id="PS51352"/>
    </source>
</evidence>
<evidence type="ECO:0000256" key="6">
    <source>
        <dbReference type="ARBA" id="ARBA00022824"/>
    </source>
</evidence>
<evidence type="ECO:0000256" key="11">
    <source>
        <dbReference type="ARBA" id="ARBA00023284"/>
    </source>
</evidence>
<evidence type="ECO:0000256" key="5">
    <source>
        <dbReference type="ARBA" id="ARBA00022729"/>
    </source>
</evidence>
<feature type="compositionally biased region" description="Basic and acidic residues" evidence="12">
    <location>
        <begin position="206"/>
        <end position="225"/>
    </location>
</feature>
<dbReference type="EMBL" id="GG663740">
    <property type="protein sequence ID" value="EEH56567.1"/>
    <property type="molecule type" value="Genomic_DNA"/>
</dbReference>
<keyword evidence="4 13" id="KW-0812">Transmembrane</keyword>
<sequence length="252" mass="27284">MRALAVIVALTLVASSAASSAGTVIELTDANFDEQVAKGPILIDVYATWCGHCKQLAPTWQELATELADSNIRVAKVNGPECRTLVKRLDVKAYPSIFYLRDGEMREYTAARTLSALANFGRSGWRSVKPVPFWKAPNNWFGRACGVALAAPGVAAEMVEWSKKTYGVSDVVVLFVAFAVPTTVGMLAIALVDHLVVRQATMESANARRRDERERAARAREREEAVAGGDGGWEGGGGRDAAPHPHPHPHYE</sequence>
<evidence type="ECO:0000256" key="8">
    <source>
        <dbReference type="ARBA" id="ARBA00022989"/>
    </source>
</evidence>
<protein>
    <submittedName>
        <fullName evidence="16">Predicted protein</fullName>
    </submittedName>
</protein>
<dbReference type="PANTHER" id="PTHR46107">
    <property type="entry name" value="DUMPY: SHORTER THAN WILD-TYPE"/>
    <property type="match status" value="1"/>
</dbReference>
<feature type="chain" id="PRO_5002912132" evidence="14">
    <location>
        <begin position="19"/>
        <end position="252"/>
    </location>
</feature>
<keyword evidence="8 13" id="KW-1133">Transmembrane helix</keyword>
<dbReference type="eggNOG" id="KOG0913">
    <property type="taxonomic scope" value="Eukaryota"/>
</dbReference>